<comment type="caution">
    <text evidence="2">The sequence shown here is derived from an EMBL/GenBank/DDBJ whole genome shotgun (WGS) entry which is preliminary data.</text>
</comment>
<accession>A0A814N9I8</accession>
<organism evidence="2 3">
    <name type="scientific">Brachionus calyciflorus</name>
    <dbReference type="NCBI Taxonomy" id="104777"/>
    <lineage>
        <taxon>Eukaryota</taxon>
        <taxon>Metazoa</taxon>
        <taxon>Spiralia</taxon>
        <taxon>Gnathifera</taxon>
        <taxon>Rotifera</taxon>
        <taxon>Eurotatoria</taxon>
        <taxon>Monogononta</taxon>
        <taxon>Pseudotrocha</taxon>
        <taxon>Ploima</taxon>
        <taxon>Brachionidae</taxon>
        <taxon>Brachionus</taxon>
    </lineage>
</organism>
<keyword evidence="1" id="KW-0175">Coiled coil</keyword>
<proteinExistence type="predicted"/>
<protein>
    <submittedName>
        <fullName evidence="2">Uncharacterized protein</fullName>
    </submittedName>
</protein>
<evidence type="ECO:0000313" key="3">
    <source>
        <dbReference type="Proteomes" id="UP000663879"/>
    </source>
</evidence>
<dbReference type="Proteomes" id="UP000663879">
    <property type="component" value="Unassembled WGS sequence"/>
</dbReference>
<evidence type="ECO:0000313" key="2">
    <source>
        <dbReference type="EMBL" id="CAF1090350.1"/>
    </source>
</evidence>
<feature type="non-terminal residue" evidence="2">
    <location>
        <position position="1"/>
    </location>
</feature>
<keyword evidence="3" id="KW-1185">Reference proteome</keyword>
<dbReference type="OrthoDB" id="386880at2759"/>
<reference evidence="2" key="1">
    <citation type="submission" date="2021-02" db="EMBL/GenBank/DDBJ databases">
        <authorList>
            <person name="Nowell W R."/>
        </authorList>
    </citation>
    <scope>NUCLEOTIDE SEQUENCE</scope>
    <source>
        <strain evidence="2">Ploen Becks lab</strain>
    </source>
</reference>
<evidence type="ECO:0000256" key="1">
    <source>
        <dbReference type="SAM" id="Coils"/>
    </source>
</evidence>
<sequence>MVDLVEVVNLGEMVDLAEVVIIVDLGEMEDIIEVVILVDLGEMVDFVEVVNLVEMVEVVNLVDFGEMVEVAKVVEMVEVGKVVEVANVVEIIELGKVVEMVEVVKLVEVIVEAVMNGDEDVVKSNDFVTNGCDDMIEYSNKDYNAFSFDKCSEEEMNEVDIDNLDEEKETKKINENTHVIVHSKQITYEENSVENTVPVINRNTNISAHETGNTSIINDEFNDDIPCRQIDYYDNRNRDNQKRVSNEAIEDLSFDLDKSTNEQDSYIKQITELEKKYNETTEIIESYRQKCDETQKNSEKLEQKNEISFQKIIKLEELIDDNSSII</sequence>
<feature type="coiled-coil region" evidence="1">
    <location>
        <begin position="256"/>
        <end position="304"/>
    </location>
</feature>
<dbReference type="AlphaFoldDB" id="A0A814N9I8"/>
<gene>
    <name evidence="2" type="ORF">OXX778_LOCUS20639</name>
</gene>
<name>A0A814N9I8_9BILA</name>
<dbReference type="EMBL" id="CAJNOC010007016">
    <property type="protein sequence ID" value="CAF1090350.1"/>
    <property type="molecule type" value="Genomic_DNA"/>
</dbReference>
<feature type="non-terminal residue" evidence="2">
    <location>
        <position position="326"/>
    </location>
</feature>